<evidence type="ECO:0000256" key="4">
    <source>
        <dbReference type="ARBA" id="ARBA00022723"/>
    </source>
</evidence>
<keyword evidence="3" id="KW-0690">Ribosome biogenesis</keyword>
<evidence type="ECO:0000313" key="11">
    <source>
        <dbReference type="EMBL" id="CAB3268016.1"/>
    </source>
</evidence>
<evidence type="ECO:0000256" key="2">
    <source>
        <dbReference type="ARBA" id="ARBA00022490"/>
    </source>
</evidence>
<dbReference type="PROSITE" id="PS00028">
    <property type="entry name" value="ZINC_FINGER_C2H2_1"/>
    <property type="match status" value="2"/>
</dbReference>
<dbReference type="InterPro" id="IPR041661">
    <property type="entry name" value="ZN622/Rei1/Reh1_Znf-C2H2"/>
</dbReference>
<keyword evidence="5" id="KW-0677">Repeat</keyword>
<name>A0A6F9DYI5_9ASCI</name>
<dbReference type="EMBL" id="LR792154">
    <property type="protein sequence ID" value="CAB3268016.1"/>
    <property type="molecule type" value="mRNA"/>
</dbReference>
<evidence type="ECO:0000256" key="9">
    <source>
        <dbReference type="SAM" id="MobiDB-lite"/>
    </source>
</evidence>
<protein>
    <submittedName>
        <fullName evidence="11">Zinc finger protein 622</fullName>
    </submittedName>
</protein>
<evidence type="ECO:0000256" key="1">
    <source>
        <dbReference type="ARBA" id="ARBA00004496"/>
    </source>
</evidence>
<evidence type="ECO:0000256" key="3">
    <source>
        <dbReference type="ARBA" id="ARBA00022517"/>
    </source>
</evidence>
<dbReference type="Gene3D" id="3.30.160.60">
    <property type="entry name" value="Classic Zinc Finger"/>
    <property type="match status" value="1"/>
</dbReference>
<dbReference type="Pfam" id="PF12756">
    <property type="entry name" value="zf-C2H2_2"/>
    <property type="match status" value="1"/>
</dbReference>
<accession>A0A6F9DYI5</accession>
<dbReference type="InterPro" id="IPR003604">
    <property type="entry name" value="Matrin/U1-like-C_Znf_C2H2"/>
</dbReference>
<gene>
    <name evidence="11" type="primary">Znf622</name>
</gene>
<feature type="compositionally biased region" description="Basic and acidic residues" evidence="9">
    <location>
        <begin position="97"/>
        <end position="106"/>
    </location>
</feature>
<proteinExistence type="evidence at transcript level"/>
<feature type="region of interest" description="Disordered" evidence="9">
    <location>
        <begin position="91"/>
        <end position="232"/>
    </location>
</feature>
<organism evidence="11">
    <name type="scientific">Phallusia mammillata</name>
    <dbReference type="NCBI Taxonomy" id="59560"/>
    <lineage>
        <taxon>Eukaryota</taxon>
        <taxon>Metazoa</taxon>
        <taxon>Chordata</taxon>
        <taxon>Tunicata</taxon>
        <taxon>Ascidiacea</taxon>
        <taxon>Phlebobranchia</taxon>
        <taxon>Ascidiidae</taxon>
        <taxon>Phallusia</taxon>
    </lineage>
</organism>
<dbReference type="GO" id="GO:0003676">
    <property type="term" value="F:nucleic acid binding"/>
    <property type="evidence" value="ECO:0007669"/>
    <property type="project" value="InterPro"/>
</dbReference>
<dbReference type="GO" id="GO:0030687">
    <property type="term" value="C:preribosome, large subunit precursor"/>
    <property type="evidence" value="ECO:0007669"/>
    <property type="project" value="TreeGrafter"/>
</dbReference>
<feature type="compositionally biased region" description="Acidic residues" evidence="9">
    <location>
        <begin position="188"/>
        <end position="216"/>
    </location>
</feature>
<dbReference type="InterPro" id="IPR040025">
    <property type="entry name" value="Znf622/Rei1/Reh1"/>
</dbReference>
<dbReference type="GO" id="GO:0005737">
    <property type="term" value="C:cytoplasm"/>
    <property type="evidence" value="ECO:0007669"/>
    <property type="project" value="UniProtKB-SubCell"/>
</dbReference>
<dbReference type="PANTHER" id="PTHR13182">
    <property type="entry name" value="ZINC FINGER PROTEIN 622"/>
    <property type="match status" value="1"/>
</dbReference>
<dbReference type="InterPro" id="IPR022755">
    <property type="entry name" value="Znf_C2H2_jaz"/>
</dbReference>
<keyword evidence="2" id="KW-0963">Cytoplasm</keyword>
<feature type="domain" description="C2H2-type" evidence="10">
    <location>
        <begin position="8"/>
        <end position="30"/>
    </location>
</feature>
<dbReference type="InterPro" id="IPR013087">
    <property type="entry name" value="Znf_C2H2_type"/>
</dbReference>
<dbReference type="AlphaFoldDB" id="A0A6F9DYI5"/>
<keyword evidence="7" id="KW-0862">Zinc</keyword>
<evidence type="ECO:0000256" key="6">
    <source>
        <dbReference type="ARBA" id="ARBA00022771"/>
    </source>
</evidence>
<dbReference type="GO" id="GO:0008270">
    <property type="term" value="F:zinc ion binding"/>
    <property type="evidence" value="ECO:0007669"/>
    <property type="project" value="UniProtKB-KW"/>
</dbReference>
<reference evidence="11" key="1">
    <citation type="submission" date="2020-04" db="EMBL/GenBank/DDBJ databases">
        <authorList>
            <person name="Neveu A P."/>
        </authorList>
    </citation>
    <scope>NUCLEOTIDE SEQUENCE</scope>
    <source>
        <tissue evidence="11">Whole embryo</tissue>
    </source>
</reference>
<dbReference type="SUPFAM" id="SSF57667">
    <property type="entry name" value="beta-beta-alpha zinc fingers"/>
    <property type="match status" value="2"/>
</dbReference>
<dbReference type="GO" id="GO:0042273">
    <property type="term" value="P:ribosomal large subunit biogenesis"/>
    <property type="evidence" value="ECO:0007669"/>
    <property type="project" value="TreeGrafter"/>
</dbReference>
<dbReference type="Pfam" id="PF12171">
    <property type="entry name" value="zf-C2H2_jaz"/>
    <property type="match status" value="1"/>
</dbReference>
<feature type="domain" description="C2H2-type" evidence="10">
    <location>
        <begin position="74"/>
        <end position="96"/>
    </location>
</feature>
<evidence type="ECO:0000256" key="5">
    <source>
        <dbReference type="ARBA" id="ARBA00022737"/>
    </source>
</evidence>
<dbReference type="PANTHER" id="PTHR13182:SF8">
    <property type="entry name" value="CYTOPLASMIC 60S SUBUNIT BIOGENESIS FACTOR ZNF622"/>
    <property type="match status" value="1"/>
</dbReference>
<comment type="subcellular location">
    <subcellularLocation>
        <location evidence="1">Cytoplasm</location>
    </subcellularLocation>
</comment>
<keyword evidence="6" id="KW-0863">Zinc-finger</keyword>
<feature type="compositionally biased region" description="Polar residues" evidence="9">
    <location>
        <begin position="146"/>
        <end position="155"/>
    </location>
</feature>
<evidence type="ECO:0000256" key="7">
    <source>
        <dbReference type="ARBA" id="ARBA00022833"/>
    </source>
</evidence>
<evidence type="ECO:0000259" key="10">
    <source>
        <dbReference type="PROSITE" id="PS00028"/>
    </source>
</evidence>
<dbReference type="InterPro" id="IPR036236">
    <property type="entry name" value="Znf_C2H2_sf"/>
</dbReference>
<dbReference type="SMART" id="SM00355">
    <property type="entry name" value="ZnF_C2H2"/>
    <property type="match status" value="4"/>
</dbReference>
<dbReference type="SMART" id="SM00451">
    <property type="entry name" value="ZnF_U1"/>
    <property type="match status" value="2"/>
</dbReference>
<evidence type="ECO:0000256" key="8">
    <source>
        <dbReference type="ARBA" id="ARBA00034126"/>
    </source>
</evidence>
<comment type="similarity">
    <text evidence="8">Belongs to the REI1 family.</text>
</comment>
<keyword evidence="4" id="KW-0479">Metal-binding</keyword>
<sequence length="492" mass="56492">MSQSVFTCITCHVAFTDADIQRSHYKTDWHRYNLKRKVVALPPVSAQNFQEKVIAQQALVANNKSQENIVGIACKVCQRKFNSFNSYNNHLKSKKHKEAEQREIESVKQQLVEQQQAHHEKSVDESEDETLEQKAVNKALNEAKHNLQQPTILRTNETKPTEQFAKGDNPRMRWYQRQVEQLKKEEDAEKEESEEDDDDWEEISDEETIGDQTDSEVESRPESTTTETSSLAGVMSKIKIDSDADVESLLSEVGPKQQLLGIKDCLFCHKKSPDVESGVSHMSGIHGFFIPELKYLVDLEGLLMYLGEKVGVGNVCLWCNEKGHAFYSLKAVRTHMKDKGHCKMFTDGDAALEYADFYDFSPSYPDYDPDADSDEEEELSIAEIDTSEVNGDETEMVLPSGARIGHRSLMRYYKQNFPPVERHSQRTGRKRIDRLMAQYKAIGWHGTSGTSLLKLHDRDIKYLRQMKTKYQQKLSTSNNKTMMKHFRNQIGF</sequence>